<evidence type="ECO:0000256" key="2">
    <source>
        <dbReference type="ARBA" id="ARBA00009703"/>
    </source>
</evidence>
<feature type="transmembrane region" description="Helical" evidence="13">
    <location>
        <begin position="12"/>
        <end position="34"/>
    </location>
</feature>
<evidence type="ECO:0000256" key="4">
    <source>
        <dbReference type="ARBA" id="ARBA00022475"/>
    </source>
</evidence>
<dbReference type="InterPro" id="IPR023498">
    <property type="entry name" value="Zn_transptr_ZupT"/>
</dbReference>
<reference evidence="14" key="1">
    <citation type="submission" date="2022-08" db="EMBL/GenBank/DDBJ databases">
        <title>Corynebacterium sp. nov., isolated from clinical breast specimens.</title>
        <authorList>
            <person name="Zhang T."/>
        </authorList>
    </citation>
    <scope>NUCLEOTIDE SEQUENCE</scope>
    <source>
        <strain evidence="14">CCUG 57942</strain>
    </source>
</reference>
<protein>
    <recommendedName>
        <fullName evidence="13">Zinc transporter ZupT</fullName>
    </recommendedName>
</protein>
<dbReference type="GO" id="GO:0005886">
    <property type="term" value="C:plasma membrane"/>
    <property type="evidence" value="ECO:0007669"/>
    <property type="project" value="UniProtKB-SubCell"/>
</dbReference>
<evidence type="ECO:0000313" key="14">
    <source>
        <dbReference type="EMBL" id="MCZ2221248.1"/>
    </source>
</evidence>
<comment type="caution">
    <text evidence="14">The sequence shown here is derived from an EMBL/GenBank/DDBJ whole genome shotgun (WGS) entry which is preliminary data.</text>
</comment>
<dbReference type="PANTHER" id="PTHR11040">
    <property type="entry name" value="ZINC/IRON TRANSPORTER"/>
    <property type="match status" value="1"/>
</dbReference>
<evidence type="ECO:0000256" key="12">
    <source>
        <dbReference type="ARBA" id="ARBA00023136"/>
    </source>
</evidence>
<feature type="transmembrane region" description="Helical" evidence="13">
    <location>
        <begin position="216"/>
        <end position="236"/>
    </location>
</feature>
<evidence type="ECO:0000256" key="10">
    <source>
        <dbReference type="ARBA" id="ARBA00023004"/>
    </source>
</evidence>
<feature type="binding site" description="M2 metal binding site" evidence="13">
    <location>
        <position position="167"/>
    </location>
    <ligand>
        <name>Fe(2+)</name>
        <dbReference type="ChEBI" id="CHEBI:29033"/>
    </ligand>
</feature>
<proteinExistence type="inferred from homology"/>
<evidence type="ECO:0000256" key="9">
    <source>
        <dbReference type="ARBA" id="ARBA00022989"/>
    </source>
</evidence>
<keyword evidence="12 13" id="KW-0472">Membrane</keyword>
<dbReference type="GO" id="GO:0005385">
    <property type="term" value="F:zinc ion transmembrane transporter activity"/>
    <property type="evidence" value="ECO:0007669"/>
    <property type="project" value="UniProtKB-UniRule"/>
</dbReference>
<dbReference type="Pfam" id="PF02535">
    <property type="entry name" value="Zip"/>
    <property type="match status" value="1"/>
</dbReference>
<feature type="transmembrane region" description="Helical" evidence="13">
    <location>
        <begin position="41"/>
        <end position="60"/>
    </location>
</feature>
<keyword evidence="15" id="KW-1185">Reference proteome</keyword>
<keyword evidence="11 13" id="KW-0406">Ion transport</keyword>
<organism evidence="14 15">
    <name type="scientific">Corynebacterium pilbarense</name>
    <dbReference type="NCBI Taxonomy" id="1288393"/>
    <lineage>
        <taxon>Bacteria</taxon>
        <taxon>Bacillati</taxon>
        <taxon>Actinomycetota</taxon>
        <taxon>Actinomycetes</taxon>
        <taxon>Mycobacteriales</taxon>
        <taxon>Corynebacteriaceae</taxon>
        <taxon>Corynebacterium</taxon>
    </lineage>
</organism>
<feature type="binding site" description="M2 metal binding site" evidence="13">
    <location>
        <position position="164"/>
    </location>
    <ligand>
        <name>Fe(2+)</name>
        <dbReference type="ChEBI" id="CHEBI:29033"/>
    </ligand>
</feature>
<keyword evidence="4 13" id="KW-1003">Cell membrane</keyword>
<keyword evidence="7 13" id="KW-0862">Zinc</keyword>
<feature type="binding site" description="M2 metal binding site" evidence="13">
    <location>
        <position position="135"/>
    </location>
    <ligand>
        <name>Fe(2+)</name>
        <dbReference type="ChEBI" id="CHEBI:29033"/>
    </ligand>
</feature>
<keyword evidence="6" id="KW-0479">Metal-binding</keyword>
<keyword evidence="9 13" id="KW-1133">Transmembrane helix</keyword>
<feature type="binding site" description="M2 metal binding site" evidence="13">
    <location>
        <position position="196"/>
    </location>
    <ligand>
        <name>Fe(2+)</name>
        <dbReference type="ChEBI" id="CHEBI:29033"/>
    </ligand>
</feature>
<keyword evidence="8 13" id="KW-0864">Zinc transport</keyword>
<dbReference type="PANTHER" id="PTHR11040:SF205">
    <property type="entry name" value="ZINC TRANSPORTER ZUPT"/>
    <property type="match status" value="1"/>
</dbReference>
<comment type="subcellular location">
    <subcellularLocation>
        <location evidence="1 13">Cell membrane</location>
        <topology evidence="1 13">Multi-pass membrane protein</topology>
    </subcellularLocation>
</comment>
<dbReference type="EMBL" id="JANRML010000009">
    <property type="protein sequence ID" value="MCZ2221248.1"/>
    <property type="molecule type" value="Genomic_DNA"/>
</dbReference>
<evidence type="ECO:0000256" key="3">
    <source>
        <dbReference type="ARBA" id="ARBA00022448"/>
    </source>
</evidence>
<dbReference type="Proteomes" id="UP001071110">
    <property type="component" value="Unassembled WGS sequence"/>
</dbReference>
<evidence type="ECO:0000256" key="11">
    <source>
        <dbReference type="ARBA" id="ARBA00023065"/>
    </source>
</evidence>
<comment type="catalytic activity">
    <reaction evidence="13">
        <text>Zn(2+)(in) = Zn(2+)(out)</text>
        <dbReference type="Rhea" id="RHEA:29351"/>
        <dbReference type="ChEBI" id="CHEBI:29105"/>
    </reaction>
</comment>
<dbReference type="RefSeq" id="WP_269027930.1">
    <property type="nucleotide sequence ID" value="NZ_BAABDP010000022.1"/>
</dbReference>
<evidence type="ECO:0000256" key="6">
    <source>
        <dbReference type="ARBA" id="ARBA00022723"/>
    </source>
</evidence>
<feature type="transmembrane region" description="Helical" evidence="13">
    <location>
        <begin position="143"/>
        <end position="165"/>
    </location>
</feature>
<dbReference type="AlphaFoldDB" id="A0A9Q4IHW8"/>
<gene>
    <name evidence="13 14" type="primary">zupT</name>
    <name evidence="14" type="ORF">NUW87_07670</name>
</gene>
<comment type="similarity">
    <text evidence="2 13">Belongs to the ZIP transporter (TC 2.A.5) family. ZupT subfamily.</text>
</comment>
<evidence type="ECO:0000256" key="13">
    <source>
        <dbReference type="HAMAP-Rule" id="MF_00548"/>
    </source>
</evidence>
<dbReference type="NCBIfam" id="NF003243">
    <property type="entry name" value="PRK04201.1"/>
    <property type="match status" value="1"/>
</dbReference>
<accession>A0A9Q4IHW8</accession>
<name>A0A9Q4IHW8_9CORY</name>
<keyword evidence="3 13" id="KW-0813">Transport</keyword>
<keyword evidence="5 13" id="KW-0812">Transmembrane</keyword>
<feature type="binding site" description="M1 metal binding site" evidence="13">
    <location>
        <position position="163"/>
    </location>
    <ligand>
        <name>Zn(2+)</name>
        <dbReference type="ChEBI" id="CHEBI:29105"/>
    </ligand>
</feature>
<dbReference type="InterPro" id="IPR003689">
    <property type="entry name" value="ZIP"/>
</dbReference>
<comment type="function">
    <text evidence="13">Mediates zinc uptake. May also transport other divalent cations.</text>
</comment>
<feature type="binding site" description="M1 metal binding site" evidence="13">
    <location>
        <position position="138"/>
    </location>
    <ligand>
        <name>Zn(2+)</name>
        <dbReference type="ChEBI" id="CHEBI:29105"/>
    </ligand>
</feature>
<feature type="binding site" description="M2 metal binding site" evidence="13">
    <location>
        <position position="138"/>
    </location>
    <ligand>
        <name>Fe(2+)</name>
        <dbReference type="ChEBI" id="CHEBI:29033"/>
    </ligand>
</feature>
<feature type="binding site" description="M1 metal binding site" evidence="13">
    <location>
        <position position="167"/>
    </location>
    <ligand>
        <name>Zn(2+)</name>
        <dbReference type="ChEBI" id="CHEBI:29105"/>
    </ligand>
</feature>
<sequence length="268" mass="27172">MDLAAATPGAVTVALGISLLAGLSTGFGGLIVALKRSPGPGFLAGALGFSAGVMVYISFMELLPEGIDGLAEAGNVSAELWGAVAFFAGIALIALIDRFVPEEINPHEEPDASGVSRARLRNVGVLSATAIAVHNFPEGFATFAVALADPALALPIAIAIAIHNIPEGIAVAVPLRQATGSKWKAAGWATLSGLAEPLGAVIGFLLLRPFLGPQTLGYTFAAIAGIMVFVSLDKLLPTAIATGKHHTAIYGMIIGMAVMAASLLMLPG</sequence>
<evidence type="ECO:0000313" key="15">
    <source>
        <dbReference type="Proteomes" id="UP001071110"/>
    </source>
</evidence>
<feature type="transmembrane region" description="Helical" evidence="13">
    <location>
        <begin position="248"/>
        <end position="266"/>
    </location>
</feature>
<evidence type="ECO:0000256" key="1">
    <source>
        <dbReference type="ARBA" id="ARBA00004651"/>
    </source>
</evidence>
<dbReference type="GO" id="GO:0046872">
    <property type="term" value="F:metal ion binding"/>
    <property type="evidence" value="ECO:0007669"/>
    <property type="project" value="UniProtKB-KW"/>
</dbReference>
<evidence type="ECO:0000256" key="7">
    <source>
        <dbReference type="ARBA" id="ARBA00022833"/>
    </source>
</evidence>
<dbReference type="HAMAP" id="MF_00548">
    <property type="entry name" value="ZupT"/>
    <property type="match status" value="1"/>
</dbReference>
<feature type="transmembrane region" description="Helical" evidence="13">
    <location>
        <begin position="80"/>
        <end position="100"/>
    </location>
</feature>
<evidence type="ECO:0000256" key="8">
    <source>
        <dbReference type="ARBA" id="ARBA00022906"/>
    </source>
</evidence>
<feature type="transmembrane region" description="Helical" evidence="13">
    <location>
        <begin position="186"/>
        <end position="210"/>
    </location>
</feature>
<keyword evidence="10" id="KW-0408">Iron</keyword>
<evidence type="ECO:0000256" key="5">
    <source>
        <dbReference type="ARBA" id="ARBA00022692"/>
    </source>
</evidence>